<name>A0A164H4K1_9NOCA</name>
<comment type="caution">
    <text evidence="2">The sequence shown here is derived from an EMBL/GenBank/DDBJ whole genome shotgun (WGS) entry which is preliminary data.</text>
</comment>
<dbReference type="AlphaFoldDB" id="A0A164H4K1"/>
<dbReference type="Proteomes" id="UP000076512">
    <property type="component" value="Unassembled WGS sequence"/>
</dbReference>
<keyword evidence="1" id="KW-0732">Signal</keyword>
<gene>
    <name evidence="2" type="ORF">AWN90_09705</name>
</gene>
<reference evidence="2 3" key="1">
    <citation type="submission" date="2016-04" db="EMBL/GenBank/DDBJ databases">
        <authorList>
            <person name="Evans L.H."/>
            <person name="Alamgir A."/>
            <person name="Owens N."/>
            <person name="Weber N.D."/>
            <person name="Virtaneva K."/>
            <person name="Barbian K."/>
            <person name="Babar A."/>
            <person name="Rosenke K."/>
        </authorList>
    </citation>
    <scope>NUCLEOTIDE SEQUENCE [LARGE SCALE GENOMIC DNA]</scope>
    <source>
        <strain evidence="2 3">IFM 0406</strain>
    </source>
</reference>
<feature type="chain" id="PRO_5007850344" description="Colicin import membrane protein" evidence="1">
    <location>
        <begin position="28"/>
        <end position="168"/>
    </location>
</feature>
<feature type="signal peptide" evidence="1">
    <location>
        <begin position="1"/>
        <end position="27"/>
    </location>
</feature>
<evidence type="ECO:0000256" key="1">
    <source>
        <dbReference type="SAM" id="SignalP"/>
    </source>
</evidence>
<accession>A0A164H4K1</accession>
<organism evidence="2 3">
    <name type="scientific">Nocardia terpenica</name>
    <dbReference type="NCBI Taxonomy" id="455432"/>
    <lineage>
        <taxon>Bacteria</taxon>
        <taxon>Bacillati</taxon>
        <taxon>Actinomycetota</taxon>
        <taxon>Actinomycetes</taxon>
        <taxon>Mycobacteriales</taxon>
        <taxon>Nocardiaceae</taxon>
        <taxon>Nocardia</taxon>
    </lineage>
</organism>
<keyword evidence="3" id="KW-1185">Reference proteome</keyword>
<sequence length="168" mass="16682">MRGIGSVVAVAAVMLCAGIGSAGSASAEPPWGTHCKGAKAEAKKEKPFIIQACQRAYSAKARAIIADDATKTDATTKADAAADAHTADDATDAAFEAAQLAAKAATSSKVTADAAVDAAEAARAARDEPMDVALANKAAEAEEKAVAASRKAFGGPGQVKIPRLTSAG</sequence>
<dbReference type="EMBL" id="LWGR01000021">
    <property type="protein sequence ID" value="KZM68194.1"/>
    <property type="molecule type" value="Genomic_DNA"/>
</dbReference>
<protein>
    <recommendedName>
        <fullName evidence="4">Colicin import membrane protein</fullName>
    </recommendedName>
</protein>
<evidence type="ECO:0008006" key="4">
    <source>
        <dbReference type="Google" id="ProtNLM"/>
    </source>
</evidence>
<proteinExistence type="predicted"/>
<evidence type="ECO:0000313" key="2">
    <source>
        <dbReference type="EMBL" id="KZM68194.1"/>
    </source>
</evidence>
<evidence type="ECO:0000313" key="3">
    <source>
        <dbReference type="Proteomes" id="UP000076512"/>
    </source>
</evidence>